<name>A0A5N8VTA5_9ACTN</name>
<dbReference type="OrthoDB" id="9804765at2"/>
<accession>A0A5N8VTA5</accession>
<evidence type="ECO:0000313" key="1">
    <source>
        <dbReference type="EMBL" id="MPY38470.1"/>
    </source>
</evidence>
<organism evidence="1 2">
    <name type="scientific">Streptomyces phyllanthi</name>
    <dbReference type="NCBI Taxonomy" id="1803180"/>
    <lineage>
        <taxon>Bacteria</taxon>
        <taxon>Bacillati</taxon>
        <taxon>Actinomycetota</taxon>
        <taxon>Actinomycetes</taxon>
        <taxon>Kitasatosporales</taxon>
        <taxon>Streptomycetaceae</taxon>
        <taxon>Streptomyces</taxon>
    </lineage>
</organism>
<dbReference type="RefSeq" id="WP_152779143.1">
    <property type="nucleotide sequence ID" value="NZ_BAABEQ010000029.1"/>
</dbReference>
<proteinExistence type="predicted"/>
<dbReference type="Gene3D" id="3.30.429.10">
    <property type="entry name" value="Macrophage Migration Inhibitory Factor"/>
    <property type="match status" value="1"/>
</dbReference>
<dbReference type="InterPro" id="IPR037479">
    <property type="entry name" value="Tauto_MSAD"/>
</dbReference>
<dbReference type="SUPFAM" id="SSF55331">
    <property type="entry name" value="Tautomerase/MIF"/>
    <property type="match status" value="1"/>
</dbReference>
<dbReference type="Proteomes" id="UP000326979">
    <property type="component" value="Unassembled WGS sequence"/>
</dbReference>
<dbReference type="PANTHER" id="PTHR38460:SF1">
    <property type="entry name" value="TAUTOMERASE YOLI-RELATED"/>
    <property type="match status" value="1"/>
</dbReference>
<dbReference type="EMBL" id="VJZE01000001">
    <property type="protein sequence ID" value="MPY38470.1"/>
    <property type="molecule type" value="Genomic_DNA"/>
</dbReference>
<gene>
    <name evidence="1" type="ORF">FNH04_00355</name>
</gene>
<dbReference type="InterPro" id="IPR014347">
    <property type="entry name" value="Tautomerase/MIF_sf"/>
</dbReference>
<comment type="caution">
    <text evidence="1">The sequence shown here is derived from an EMBL/GenBank/DDBJ whole genome shotgun (WGS) entry which is preliminary data.</text>
</comment>
<dbReference type="PANTHER" id="PTHR38460">
    <property type="entry name" value="TAUTOMERASE YOLI-RELATED"/>
    <property type="match status" value="1"/>
</dbReference>
<sequence>MPLVKIALRSGKPTEFVRSVSRSVHRAMVETINVPEADEFQIITENSAAELVYHPTFLGIQRTDDIVIVQIYLGVGRTIEQKQTLYARMVEVLKDDPGIAPADVFINLVETPIENWSLGNGLTTFVR</sequence>
<dbReference type="AlphaFoldDB" id="A0A5N8VTA5"/>
<evidence type="ECO:0000313" key="2">
    <source>
        <dbReference type="Proteomes" id="UP000326979"/>
    </source>
</evidence>
<reference evidence="1 2" key="1">
    <citation type="submission" date="2019-07" db="EMBL/GenBank/DDBJ databases">
        <title>New species of Amycolatopsis and Streptomyces.</title>
        <authorList>
            <person name="Duangmal K."/>
            <person name="Teo W.F.A."/>
            <person name="Lipun K."/>
        </authorList>
    </citation>
    <scope>NUCLEOTIDE SEQUENCE [LARGE SCALE GENOMIC DNA]</scope>
    <source>
        <strain evidence="1 2">TISTR 2346</strain>
    </source>
</reference>
<keyword evidence="2" id="KW-1185">Reference proteome</keyword>
<protein>
    <submittedName>
        <fullName evidence="1">Tautomerase family protein</fullName>
    </submittedName>
</protein>
<dbReference type="Pfam" id="PF14552">
    <property type="entry name" value="Tautomerase_2"/>
    <property type="match status" value="1"/>
</dbReference>